<reference evidence="1 2" key="1">
    <citation type="submission" date="2017-06" db="EMBL/GenBank/DDBJ databases">
        <title>Ensifer strains isolated from leguminous trees and herbs display diverse denitrification phenotypes with some acting as strong N2O sinks.</title>
        <authorList>
            <person name="Woliy K."/>
            <person name="Mania D."/>
            <person name="Bakken L.R."/>
            <person name="Frostegard A."/>
        </authorList>
    </citation>
    <scope>NUCLEOTIDE SEQUENCE [LARGE SCALE GENOMIC DNA]</scope>
    <source>
        <strain evidence="1 2">AC50a</strain>
    </source>
</reference>
<dbReference type="Proteomes" id="UP000231987">
    <property type="component" value="Unassembled WGS sequence"/>
</dbReference>
<dbReference type="Pfam" id="PF13565">
    <property type="entry name" value="HTH_32"/>
    <property type="match status" value="1"/>
</dbReference>
<organism evidence="1 2">
    <name type="scientific">Rhizobium meliloti</name>
    <name type="common">Ensifer meliloti</name>
    <name type="synonym">Sinorhizobium meliloti</name>
    <dbReference type="NCBI Taxonomy" id="382"/>
    <lineage>
        <taxon>Bacteria</taxon>
        <taxon>Pseudomonadati</taxon>
        <taxon>Pseudomonadota</taxon>
        <taxon>Alphaproteobacteria</taxon>
        <taxon>Hyphomicrobiales</taxon>
        <taxon>Rhizobiaceae</taxon>
        <taxon>Sinorhizobium/Ensifer group</taxon>
        <taxon>Sinorhizobium</taxon>
    </lineage>
</organism>
<gene>
    <name evidence="1" type="ORF">CEJ86_29965</name>
</gene>
<dbReference type="AlphaFoldDB" id="A0A2J0YUA6"/>
<evidence type="ECO:0000313" key="2">
    <source>
        <dbReference type="Proteomes" id="UP000231987"/>
    </source>
</evidence>
<protein>
    <submittedName>
        <fullName evidence="1">Uncharacterized protein</fullName>
    </submittedName>
</protein>
<sequence length="190" mass="20826">MLAIALVLEGVDRKTAAETCGMNRQTLRDWVHRYNAERLSGLSNRRSPGRPPWLTPAQKAALAALVEQGPDPERDGVVRWRRKDLKRRIEEMFGVVMQERTVGAQLAELGFVRLTARPRHPKPDEAAPGGMQKDFPAAVAEIAGGLAKGKMIEVGSSVWFASSLQEQTTVPSDHASAYPAYLGEIARATI</sequence>
<dbReference type="EMBL" id="NJGD01000025">
    <property type="protein sequence ID" value="PJR10256.1"/>
    <property type="molecule type" value="Genomic_DNA"/>
</dbReference>
<dbReference type="InterPro" id="IPR009057">
    <property type="entry name" value="Homeodomain-like_sf"/>
</dbReference>
<proteinExistence type="predicted"/>
<comment type="caution">
    <text evidence="1">The sequence shown here is derived from an EMBL/GenBank/DDBJ whole genome shotgun (WGS) entry which is preliminary data.</text>
</comment>
<evidence type="ECO:0000313" key="1">
    <source>
        <dbReference type="EMBL" id="PJR10256.1"/>
    </source>
</evidence>
<accession>A0A2J0YUA6</accession>
<dbReference type="SUPFAM" id="SSF46689">
    <property type="entry name" value="Homeodomain-like"/>
    <property type="match status" value="1"/>
</dbReference>
<name>A0A2J0YUA6_RHIML</name>